<keyword evidence="7 10" id="KW-0067">ATP-binding</keyword>
<dbReference type="InterPro" id="IPR036554">
    <property type="entry name" value="GHMP_kinase_C_sf"/>
</dbReference>
<dbReference type="Pfam" id="PF00288">
    <property type="entry name" value="GHMP_kinases_N"/>
    <property type="match status" value="1"/>
</dbReference>
<evidence type="ECO:0000259" key="12">
    <source>
        <dbReference type="Pfam" id="PF08544"/>
    </source>
</evidence>
<keyword evidence="4 10" id="KW-0808">Transferase</keyword>
<feature type="active site" evidence="10">
    <location>
        <position position="11"/>
    </location>
</feature>
<dbReference type="SUPFAM" id="SSF55060">
    <property type="entry name" value="GHMP Kinase, C-terminal domain"/>
    <property type="match status" value="1"/>
</dbReference>
<evidence type="ECO:0000313" key="14">
    <source>
        <dbReference type="Proteomes" id="UP001597108"/>
    </source>
</evidence>
<proteinExistence type="inferred from homology"/>
<accession>A0ABW3IW88</accession>
<evidence type="ECO:0000256" key="5">
    <source>
        <dbReference type="ARBA" id="ARBA00022741"/>
    </source>
</evidence>
<dbReference type="HAMAP" id="MF_00061">
    <property type="entry name" value="IspE"/>
    <property type="match status" value="1"/>
</dbReference>
<dbReference type="GO" id="GO:0050515">
    <property type="term" value="F:4-(cytidine 5'-diphospho)-2-C-methyl-D-erythritol kinase activity"/>
    <property type="evidence" value="ECO:0007669"/>
    <property type="project" value="UniProtKB-EC"/>
</dbReference>
<dbReference type="InterPro" id="IPR020568">
    <property type="entry name" value="Ribosomal_Su5_D2-typ_SF"/>
</dbReference>
<evidence type="ECO:0000256" key="4">
    <source>
        <dbReference type="ARBA" id="ARBA00022679"/>
    </source>
</evidence>
<feature type="domain" description="GHMP kinase N-terminal" evidence="11">
    <location>
        <begin position="68"/>
        <end position="137"/>
    </location>
</feature>
<dbReference type="PIRSF" id="PIRSF010376">
    <property type="entry name" value="IspE"/>
    <property type="match status" value="1"/>
</dbReference>
<evidence type="ECO:0000256" key="6">
    <source>
        <dbReference type="ARBA" id="ARBA00022777"/>
    </source>
</evidence>
<feature type="active site" evidence="10">
    <location>
        <position position="130"/>
    </location>
</feature>
<dbReference type="Gene3D" id="3.30.70.890">
    <property type="entry name" value="GHMP kinase, C-terminal domain"/>
    <property type="match status" value="1"/>
</dbReference>
<gene>
    <name evidence="10" type="primary">ispE</name>
    <name evidence="13" type="ORF">ACFQ2S_18905</name>
</gene>
<dbReference type="Gene3D" id="3.30.230.10">
    <property type="match status" value="1"/>
</dbReference>
<dbReference type="Pfam" id="PF08544">
    <property type="entry name" value="GHMP_kinases_C"/>
    <property type="match status" value="1"/>
</dbReference>
<keyword evidence="8 10" id="KW-0414">Isoprene biosynthesis</keyword>
<dbReference type="EMBL" id="JBHTJT010000046">
    <property type="protein sequence ID" value="MFD0981708.1"/>
    <property type="molecule type" value="Genomic_DNA"/>
</dbReference>
<dbReference type="PANTHER" id="PTHR43527:SF2">
    <property type="entry name" value="4-DIPHOSPHOCYTIDYL-2-C-METHYL-D-ERYTHRITOL KINASE, CHLOROPLASTIC"/>
    <property type="match status" value="1"/>
</dbReference>
<evidence type="ECO:0000256" key="3">
    <source>
        <dbReference type="ARBA" id="ARBA00017473"/>
    </source>
</evidence>
<protein>
    <recommendedName>
        <fullName evidence="3 10">4-diphosphocytidyl-2-C-methyl-D-erythritol kinase</fullName>
        <shortName evidence="10">CMK</shortName>
        <ecNumber evidence="2 10">2.7.1.148</ecNumber>
    </recommendedName>
    <alternativeName>
        <fullName evidence="9 10">4-(cytidine-5'-diphospho)-2-C-methyl-D-erythritol kinase</fullName>
    </alternativeName>
</protein>
<feature type="domain" description="GHMP kinase C-terminal" evidence="12">
    <location>
        <begin position="203"/>
        <end position="266"/>
    </location>
</feature>
<evidence type="ECO:0000256" key="2">
    <source>
        <dbReference type="ARBA" id="ARBA00012052"/>
    </source>
</evidence>
<evidence type="ECO:0000259" key="11">
    <source>
        <dbReference type="Pfam" id="PF00288"/>
    </source>
</evidence>
<comment type="caution">
    <text evidence="13">The sequence shown here is derived from an EMBL/GenBank/DDBJ whole genome shotgun (WGS) entry which is preliminary data.</text>
</comment>
<dbReference type="InterPro" id="IPR004424">
    <property type="entry name" value="IspE"/>
</dbReference>
<dbReference type="NCBIfam" id="NF011202">
    <property type="entry name" value="PRK14608.1"/>
    <property type="match status" value="1"/>
</dbReference>
<comment type="similarity">
    <text evidence="1 10">Belongs to the GHMP kinase family. IspE subfamily.</text>
</comment>
<evidence type="ECO:0000313" key="13">
    <source>
        <dbReference type="EMBL" id="MFD0981708.1"/>
    </source>
</evidence>
<evidence type="ECO:0000256" key="8">
    <source>
        <dbReference type="ARBA" id="ARBA00023229"/>
    </source>
</evidence>
<dbReference type="SUPFAM" id="SSF54211">
    <property type="entry name" value="Ribosomal protein S5 domain 2-like"/>
    <property type="match status" value="1"/>
</dbReference>
<organism evidence="13 14">
    <name type="scientific">Tropicimonas aquimaris</name>
    <dbReference type="NCBI Taxonomy" id="914152"/>
    <lineage>
        <taxon>Bacteria</taxon>
        <taxon>Pseudomonadati</taxon>
        <taxon>Pseudomonadota</taxon>
        <taxon>Alphaproteobacteria</taxon>
        <taxon>Rhodobacterales</taxon>
        <taxon>Roseobacteraceae</taxon>
        <taxon>Tropicimonas</taxon>
    </lineage>
</organism>
<keyword evidence="14" id="KW-1185">Reference proteome</keyword>
<comment type="pathway">
    <text evidence="10">Isoprenoid biosynthesis; isopentenyl diphosphate biosynthesis via DXP pathway; isopentenyl diphosphate from 1-deoxy-D-xylulose 5-phosphate: step 3/6.</text>
</comment>
<dbReference type="InterPro" id="IPR014721">
    <property type="entry name" value="Ribsml_uS5_D2-typ_fold_subgr"/>
</dbReference>
<dbReference type="RefSeq" id="WP_386076875.1">
    <property type="nucleotide sequence ID" value="NZ_JBHTJT010000046.1"/>
</dbReference>
<reference evidence="14" key="1">
    <citation type="journal article" date="2019" name="Int. J. Syst. Evol. Microbiol.">
        <title>The Global Catalogue of Microorganisms (GCM) 10K type strain sequencing project: providing services to taxonomists for standard genome sequencing and annotation.</title>
        <authorList>
            <consortium name="The Broad Institute Genomics Platform"/>
            <consortium name="The Broad Institute Genome Sequencing Center for Infectious Disease"/>
            <person name="Wu L."/>
            <person name="Ma J."/>
        </authorList>
    </citation>
    <scope>NUCLEOTIDE SEQUENCE [LARGE SCALE GENOMIC DNA]</scope>
    <source>
        <strain evidence="14">CCUG 60524</strain>
    </source>
</reference>
<dbReference type="InterPro" id="IPR013750">
    <property type="entry name" value="GHMP_kinase_C_dom"/>
</dbReference>
<dbReference type="Proteomes" id="UP001597108">
    <property type="component" value="Unassembled WGS sequence"/>
</dbReference>
<dbReference type="EC" id="2.7.1.148" evidence="2 10"/>
<evidence type="ECO:0000256" key="7">
    <source>
        <dbReference type="ARBA" id="ARBA00022840"/>
    </source>
</evidence>
<dbReference type="PANTHER" id="PTHR43527">
    <property type="entry name" value="4-DIPHOSPHOCYTIDYL-2-C-METHYL-D-ERYTHRITOL KINASE, CHLOROPLASTIC"/>
    <property type="match status" value="1"/>
</dbReference>
<name>A0ABW3IW88_9RHOB</name>
<sequence>MKTVEEAARAKVNLALHVTGRRADGYHTLDSLVVFADHGDLVTARPAEALNFNVTGPRSEGVPTDKSNLVLRAATLFDNVAAEITLDKHLPAASGIGGGSADAAATLRALQRLTGQTLPKPEAILGLGADVPVCLVGRPVRMEGIGERLSPVPRLPPLPAVLVNPGVGVSTPAVFAALESRENPAMEAVPSGLRRPGDLAGWLKTQRNDLEPPAMALQPRIATVLAALRQIDGCLIARMSGSGATCFAIFPDAVTASSAATQLRASHPDWWTADCTFA</sequence>
<keyword evidence="6 10" id="KW-0418">Kinase</keyword>
<evidence type="ECO:0000256" key="9">
    <source>
        <dbReference type="ARBA" id="ARBA00032554"/>
    </source>
</evidence>
<evidence type="ECO:0000256" key="10">
    <source>
        <dbReference type="HAMAP-Rule" id="MF_00061"/>
    </source>
</evidence>
<feature type="binding site" evidence="10">
    <location>
        <begin position="91"/>
        <end position="101"/>
    </location>
    <ligand>
        <name>ATP</name>
        <dbReference type="ChEBI" id="CHEBI:30616"/>
    </ligand>
</feature>
<comment type="function">
    <text evidence="10">Catalyzes the phosphorylation of the position 2 hydroxy group of 4-diphosphocytidyl-2C-methyl-D-erythritol.</text>
</comment>
<comment type="catalytic activity">
    <reaction evidence="10">
        <text>4-CDP-2-C-methyl-D-erythritol + ATP = 4-CDP-2-C-methyl-D-erythritol 2-phosphate + ADP + H(+)</text>
        <dbReference type="Rhea" id="RHEA:18437"/>
        <dbReference type="ChEBI" id="CHEBI:15378"/>
        <dbReference type="ChEBI" id="CHEBI:30616"/>
        <dbReference type="ChEBI" id="CHEBI:57823"/>
        <dbReference type="ChEBI" id="CHEBI:57919"/>
        <dbReference type="ChEBI" id="CHEBI:456216"/>
        <dbReference type="EC" id="2.7.1.148"/>
    </reaction>
</comment>
<dbReference type="InterPro" id="IPR006204">
    <property type="entry name" value="GHMP_kinase_N_dom"/>
</dbReference>
<keyword evidence="5 10" id="KW-0547">Nucleotide-binding</keyword>
<evidence type="ECO:0000256" key="1">
    <source>
        <dbReference type="ARBA" id="ARBA00009684"/>
    </source>
</evidence>
<dbReference type="NCBIfam" id="TIGR00154">
    <property type="entry name" value="ispE"/>
    <property type="match status" value="1"/>
</dbReference>